<gene>
    <name evidence="3" type="ORF">UT64_C0008G0008</name>
</gene>
<feature type="chain" id="PRO_5002534031" description="OmpA-like domain-containing protein" evidence="2">
    <location>
        <begin position="21"/>
        <end position="242"/>
    </location>
</feature>
<feature type="transmembrane region" description="Helical" evidence="1">
    <location>
        <begin position="131"/>
        <end position="148"/>
    </location>
</feature>
<name>A0A0G0PZV6_9BACT</name>
<feature type="signal peptide" evidence="2">
    <location>
        <begin position="1"/>
        <end position="20"/>
    </location>
</feature>
<comment type="caution">
    <text evidence="3">The sequence shown here is derived from an EMBL/GenBank/DDBJ whole genome shotgun (WGS) entry which is preliminary data.</text>
</comment>
<dbReference type="InterPro" id="IPR036737">
    <property type="entry name" value="OmpA-like_sf"/>
</dbReference>
<sequence>MRTILAMVIVFFVNASLASAELTTINGYLPNEFALKGEPKKQIAELVEVMRKIDGGQQYKIAVVGGADVTGKGNDELGLKRAEQVKAALVNAFPDAVIVAWSQGSEINAREVRVEYSLIPKPSTNRETGKMLWLLLLFILSVVVVLQWKKRPTPVSEKTVQKAKAESYEVSAHGLLIPVTVKDGIHSCPFTNTSGKPITENSKSAMVRFVEKRAVPGSEFFKQVPELLRTKSIRKGDGHESI</sequence>
<keyword evidence="1" id="KW-0812">Transmembrane</keyword>
<evidence type="ECO:0000313" key="4">
    <source>
        <dbReference type="Proteomes" id="UP000034137"/>
    </source>
</evidence>
<dbReference type="Proteomes" id="UP000034137">
    <property type="component" value="Unassembled WGS sequence"/>
</dbReference>
<dbReference type="EMBL" id="LBXO01000008">
    <property type="protein sequence ID" value="KKR33453.1"/>
    <property type="molecule type" value="Genomic_DNA"/>
</dbReference>
<evidence type="ECO:0008006" key="5">
    <source>
        <dbReference type="Google" id="ProtNLM"/>
    </source>
</evidence>
<keyword evidence="1" id="KW-0472">Membrane</keyword>
<keyword evidence="1" id="KW-1133">Transmembrane helix</keyword>
<evidence type="ECO:0000256" key="1">
    <source>
        <dbReference type="SAM" id="Phobius"/>
    </source>
</evidence>
<dbReference type="Gene3D" id="3.30.1330.60">
    <property type="entry name" value="OmpA-like domain"/>
    <property type="match status" value="1"/>
</dbReference>
<dbReference type="AlphaFoldDB" id="A0A0G0PZV6"/>
<evidence type="ECO:0000313" key="3">
    <source>
        <dbReference type="EMBL" id="KKR33453.1"/>
    </source>
</evidence>
<proteinExistence type="predicted"/>
<organism evidence="3 4">
    <name type="scientific">Candidatus Falkowbacteria bacterium GW2011_GWF2_39_8</name>
    <dbReference type="NCBI Taxonomy" id="1618642"/>
    <lineage>
        <taxon>Bacteria</taxon>
        <taxon>Candidatus Falkowiibacteriota</taxon>
    </lineage>
</organism>
<reference evidence="3 4" key="1">
    <citation type="journal article" date="2015" name="Nature">
        <title>rRNA introns, odd ribosomes, and small enigmatic genomes across a large radiation of phyla.</title>
        <authorList>
            <person name="Brown C.T."/>
            <person name="Hug L.A."/>
            <person name="Thomas B.C."/>
            <person name="Sharon I."/>
            <person name="Castelle C.J."/>
            <person name="Singh A."/>
            <person name="Wilkins M.J."/>
            <person name="Williams K.H."/>
            <person name="Banfield J.F."/>
        </authorList>
    </citation>
    <scope>NUCLEOTIDE SEQUENCE [LARGE SCALE GENOMIC DNA]</scope>
</reference>
<evidence type="ECO:0000256" key="2">
    <source>
        <dbReference type="SAM" id="SignalP"/>
    </source>
</evidence>
<keyword evidence="2" id="KW-0732">Signal</keyword>
<dbReference type="SUPFAM" id="SSF103088">
    <property type="entry name" value="OmpA-like"/>
    <property type="match status" value="1"/>
</dbReference>
<accession>A0A0G0PZV6</accession>
<protein>
    <recommendedName>
        <fullName evidence="5">OmpA-like domain-containing protein</fullName>
    </recommendedName>
</protein>